<sequence>MSDETTAPSEPKKPLLDAEQLQKDLAFSDHDISAAMMRQASLFAHYAVIAAQAQKRYDTAKLAADIVESRVDKRLRDEYAQAGAKITEAALGKEILRDREYVEAQKKVNDARMIADLAKNALEAFKQRKDMLVQIGVALREEAKGELFLKGPAAREEAQRDVTRDRAARLVSENREAA</sequence>
<dbReference type="AlphaFoldDB" id="H8FY94"/>
<name>H8FY94_MAGML</name>
<feature type="region of interest" description="Disordered" evidence="1">
    <location>
        <begin position="153"/>
        <end position="178"/>
    </location>
</feature>
<comment type="caution">
    <text evidence="2">The sequence shown here is derived from an EMBL/GenBank/DDBJ whole genome shotgun (WGS) entry which is preliminary data.</text>
</comment>
<organism evidence="2 3">
    <name type="scientific">Magnetospirillum molischianum DSM 120</name>
    <dbReference type="NCBI Taxonomy" id="1150626"/>
    <lineage>
        <taxon>Bacteria</taxon>
        <taxon>Pseudomonadati</taxon>
        <taxon>Pseudomonadota</taxon>
        <taxon>Alphaproteobacteria</taxon>
        <taxon>Rhodospirillales</taxon>
        <taxon>Rhodospirillaceae</taxon>
        <taxon>Magnetospirillum</taxon>
    </lineage>
</organism>
<gene>
    <name evidence="2" type="ORF">PHAMO_80123</name>
</gene>
<accession>H8FY94</accession>
<evidence type="ECO:0000313" key="2">
    <source>
        <dbReference type="EMBL" id="CCG43332.1"/>
    </source>
</evidence>
<dbReference type="OrthoDB" id="9255961at2"/>
<dbReference type="RefSeq" id="WP_002731416.1">
    <property type="nucleotide sequence ID" value="NZ_CAHP01000060.1"/>
</dbReference>
<reference evidence="2 3" key="1">
    <citation type="journal article" date="2012" name="J. Bacteriol.">
        <title>Draft Genome Sequence of the Purple Photosynthetic Bacterium Phaeospirillum molischianum DSM120, a Particularly Versatile Bacterium.</title>
        <authorList>
            <person name="Duquesne K."/>
            <person name="Prima V."/>
            <person name="Ji B."/>
            <person name="Rouy Z."/>
            <person name="Medigue C."/>
            <person name="Talla E."/>
            <person name="Sturgis J.N."/>
        </authorList>
    </citation>
    <scope>NUCLEOTIDE SEQUENCE [LARGE SCALE GENOMIC DNA]</scope>
    <source>
        <strain evidence="3">DSM120</strain>
    </source>
</reference>
<proteinExistence type="predicted"/>
<protein>
    <submittedName>
        <fullName evidence="2">Uncharacterized protein</fullName>
    </submittedName>
</protein>
<evidence type="ECO:0000313" key="3">
    <source>
        <dbReference type="Proteomes" id="UP000004169"/>
    </source>
</evidence>
<dbReference type="STRING" id="1150626.PHAMO_80123"/>
<dbReference type="Proteomes" id="UP000004169">
    <property type="component" value="Unassembled WGS sequence"/>
</dbReference>
<keyword evidence="3" id="KW-1185">Reference proteome</keyword>
<evidence type="ECO:0000256" key="1">
    <source>
        <dbReference type="SAM" id="MobiDB-lite"/>
    </source>
</evidence>
<dbReference type="eggNOG" id="ENOG502ZRKP">
    <property type="taxonomic scope" value="Bacteria"/>
</dbReference>
<dbReference type="EMBL" id="CAHP01000060">
    <property type="protein sequence ID" value="CCG43332.1"/>
    <property type="molecule type" value="Genomic_DNA"/>
</dbReference>